<gene>
    <name evidence="1" type="ORF">CEXT_474071</name>
</gene>
<keyword evidence="2" id="KW-1185">Reference proteome</keyword>
<name>A0AAV4T5E3_CAEEX</name>
<dbReference type="EMBL" id="BPLR01010774">
    <property type="protein sequence ID" value="GIY41903.1"/>
    <property type="molecule type" value="Genomic_DNA"/>
</dbReference>
<sequence length="118" mass="13161">MVAIIALGTPNSHYSCQARRVQLVRIENVCNHASLTTGKECPQPRCGRSSASRHTERYLFTYEKALGCWKAGLQLKLRWHLVLGVSSRKRKYSLHLSDAASPVLTPVPEPGARQQPSH</sequence>
<dbReference type="AlphaFoldDB" id="A0AAV4T5E3"/>
<accession>A0AAV4T5E3</accession>
<proteinExistence type="predicted"/>
<comment type="caution">
    <text evidence="1">The sequence shown here is derived from an EMBL/GenBank/DDBJ whole genome shotgun (WGS) entry which is preliminary data.</text>
</comment>
<organism evidence="1 2">
    <name type="scientific">Caerostris extrusa</name>
    <name type="common">Bark spider</name>
    <name type="synonym">Caerostris bankana</name>
    <dbReference type="NCBI Taxonomy" id="172846"/>
    <lineage>
        <taxon>Eukaryota</taxon>
        <taxon>Metazoa</taxon>
        <taxon>Ecdysozoa</taxon>
        <taxon>Arthropoda</taxon>
        <taxon>Chelicerata</taxon>
        <taxon>Arachnida</taxon>
        <taxon>Araneae</taxon>
        <taxon>Araneomorphae</taxon>
        <taxon>Entelegynae</taxon>
        <taxon>Araneoidea</taxon>
        <taxon>Araneidae</taxon>
        <taxon>Caerostris</taxon>
    </lineage>
</organism>
<evidence type="ECO:0000313" key="2">
    <source>
        <dbReference type="Proteomes" id="UP001054945"/>
    </source>
</evidence>
<dbReference type="Proteomes" id="UP001054945">
    <property type="component" value="Unassembled WGS sequence"/>
</dbReference>
<reference evidence="1 2" key="1">
    <citation type="submission" date="2021-06" db="EMBL/GenBank/DDBJ databases">
        <title>Caerostris extrusa draft genome.</title>
        <authorList>
            <person name="Kono N."/>
            <person name="Arakawa K."/>
        </authorList>
    </citation>
    <scope>NUCLEOTIDE SEQUENCE [LARGE SCALE GENOMIC DNA]</scope>
</reference>
<evidence type="ECO:0000313" key="1">
    <source>
        <dbReference type="EMBL" id="GIY41903.1"/>
    </source>
</evidence>
<protein>
    <submittedName>
        <fullName evidence="1">Uncharacterized protein</fullName>
    </submittedName>
</protein>